<sequence length="149" mass="17033">MYKCVECGHVFDEPYLYQEPHGETTECCPKCMGGGFQAARQCGRCGSWHLEEDLFGGVCRDCLVESITPEAAEQYAFDRKVATDFYAAYLGSDLRYCGTEMYRVIQSAYRVGKGRAAFARRWVAEDDIALEDYAEWLRERRETRCAQTA</sequence>
<organism evidence="1">
    <name type="scientific">Myoviridae sp. ctr0w28</name>
    <dbReference type="NCBI Taxonomy" id="2826703"/>
    <lineage>
        <taxon>Viruses</taxon>
        <taxon>Duplodnaviria</taxon>
        <taxon>Heunggongvirae</taxon>
        <taxon>Uroviricota</taxon>
        <taxon>Caudoviricetes</taxon>
    </lineage>
</organism>
<name>A0A8S5NS00_9CAUD</name>
<proteinExistence type="predicted"/>
<protein>
    <submittedName>
        <fullName evidence="1">Zinc ribbon domain protein</fullName>
    </submittedName>
</protein>
<evidence type="ECO:0000313" key="1">
    <source>
        <dbReference type="EMBL" id="DAD97000.1"/>
    </source>
</evidence>
<dbReference type="EMBL" id="BK015227">
    <property type="protein sequence ID" value="DAD97000.1"/>
    <property type="molecule type" value="Genomic_DNA"/>
</dbReference>
<accession>A0A8S5NS00</accession>
<reference evidence="1" key="1">
    <citation type="journal article" date="2021" name="Proc. Natl. Acad. Sci. U.S.A.">
        <title>A Catalog of Tens of Thousands of Viruses from Human Metagenomes Reveals Hidden Associations with Chronic Diseases.</title>
        <authorList>
            <person name="Tisza M.J."/>
            <person name="Buck C.B."/>
        </authorList>
    </citation>
    <scope>NUCLEOTIDE SEQUENCE</scope>
    <source>
        <strain evidence="1">Ctr0w28</strain>
    </source>
</reference>